<dbReference type="Pfam" id="PF13565">
    <property type="entry name" value="HTH_32"/>
    <property type="match status" value="1"/>
</dbReference>
<protein>
    <submittedName>
        <fullName evidence="1">IS630 family transposase ISArch4</fullName>
    </submittedName>
</protein>
<dbReference type="InterPro" id="IPR009057">
    <property type="entry name" value="Homeodomain-like_sf"/>
</dbReference>
<organism evidence="1">
    <name type="scientific">bioreactor metagenome</name>
    <dbReference type="NCBI Taxonomy" id="1076179"/>
    <lineage>
        <taxon>unclassified sequences</taxon>
        <taxon>metagenomes</taxon>
        <taxon>ecological metagenomes</taxon>
    </lineage>
</organism>
<gene>
    <name evidence="1" type="ORF">SDC9_174543</name>
</gene>
<proteinExistence type="predicted"/>
<dbReference type="AlphaFoldDB" id="A0A645GLM2"/>
<evidence type="ECO:0000313" key="1">
    <source>
        <dbReference type="EMBL" id="MPN27116.1"/>
    </source>
</evidence>
<name>A0A645GLM2_9ZZZZ</name>
<dbReference type="SUPFAM" id="SSF46689">
    <property type="entry name" value="Homeodomain-like"/>
    <property type="match status" value="1"/>
</dbReference>
<accession>A0A645GLM2</accession>
<reference evidence="1" key="1">
    <citation type="submission" date="2019-08" db="EMBL/GenBank/DDBJ databases">
        <authorList>
            <person name="Kucharzyk K."/>
            <person name="Murdoch R.W."/>
            <person name="Higgins S."/>
            <person name="Loffler F."/>
        </authorList>
    </citation>
    <scope>NUCLEOTIDE SEQUENCE</scope>
</reference>
<dbReference type="EMBL" id="VSSQ01076887">
    <property type="protein sequence ID" value="MPN27116.1"/>
    <property type="molecule type" value="Genomic_DNA"/>
</dbReference>
<sequence>MVYSHWEGVSTMPMIKYRVILSDKERSTLAGIISKGTASAKSIMHAHVLLAADEGKGRKRSEKEIASLFLVNPQTVHTIRKTYATEGLDAAIGRKKRQTPPIQPKITGDVEAKIIALSCSEPPEGRSKWTVRLLADKVVELQIIDSISHESVFRLLKKTN</sequence>
<comment type="caution">
    <text evidence="1">The sequence shown here is derived from an EMBL/GenBank/DDBJ whole genome shotgun (WGS) entry which is preliminary data.</text>
</comment>